<feature type="non-terminal residue" evidence="4">
    <location>
        <position position="609"/>
    </location>
</feature>
<feature type="compositionally biased region" description="Basic and acidic residues" evidence="1">
    <location>
        <begin position="74"/>
        <end position="94"/>
    </location>
</feature>
<name>A0A061HGP3_BLUGR</name>
<feature type="compositionally biased region" description="Polar residues" evidence="1">
    <location>
        <begin position="52"/>
        <end position="69"/>
    </location>
</feature>
<dbReference type="InterPro" id="IPR018392">
    <property type="entry name" value="LysM"/>
</dbReference>
<dbReference type="CDD" id="cd00118">
    <property type="entry name" value="LysM"/>
    <property type="match status" value="1"/>
</dbReference>
<evidence type="ECO:0000313" key="3">
    <source>
        <dbReference type="EMBL" id="EPQ64313.1"/>
    </source>
</evidence>
<dbReference type="PROSITE" id="PS51782">
    <property type="entry name" value="LYSM"/>
    <property type="match status" value="1"/>
</dbReference>
<sequence>MTPSSHANTSDTNLTISNSDTISHQQSHQGSLYDAGIRSRNKKLDAFDQERITTSTSTSNRAVSTNSTRGLGHSADRVRSTSSRGERLRGENRAFNHETKRGLWDGSWAAQGLNTLQDMAFSFVNGNSEIKERETSRSWASPPNLEGFTGNGKGKGKTKMRSNWGPGNICGENTDAGLNKGIIENRDKKHHERLKARVLEGQDDFAYTVDSMGNCKRRTSVAETQSSGINEEENILVYMHHVQPEDTLQGIVLKFHAQMDVFKKANRLWTGDLIQIRERVFLPVEACAIKGRPCSPPNVENLSNQNPRSQSSSQEHISFANNTDLWKVAEHSEDNSKPWIHVRWVLLDTSTKPVEVVRIPRKTLNYFPPRRRKSLATASTVSTPRISSEIPTYSQSSLESQANSPSRLISGNTHTAAQPSLTTSYFPQPNSSSSRRESVCGAANRLGWLRGPGGVGTMDKNVRKPGPANDALNTWTSKQFPGIAIDSLPSTSTLVIDAGQMELNSECIASTPSEGPPTSHVSGNIGGRLAFPNVNLNSVENWVRKIATRVQVPGTAREDAIEMLDGAGSDDGRGVETSSACYSSDTALRGRRYVIQSSIRDAANNAKSE</sequence>
<feature type="region of interest" description="Disordered" evidence="1">
    <location>
        <begin position="1"/>
        <end position="94"/>
    </location>
</feature>
<dbReference type="OrthoDB" id="2192830at2759"/>
<dbReference type="Proteomes" id="UP000053110">
    <property type="component" value="Unassembled WGS sequence"/>
</dbReference>
<dbReference type="PANTHER" id="PTHR20932">
    <property type="entry name" value="LYSM AND PUTATIVE PEPTIDOGLYCAN-BINDING DOMAIN-CONTAINING PROTEIN"/>
    <property type="match status" value="1"/>
</dbReference>
<evidence type="ECO:0000313" key="4">
    <source>
        <dbReference type="EMBL" id="SUZ10844.1"/>
    </source>
</evidence>
<proteinExistence type="predicted"/>
<dbReference type="Gene3D" id="3.10.350.10">
    <property type="entry name" value="LysM domain"/>
    <property type="match status" value="1"/>
</dbReference>
<reference evidence="5" key="1">
    <citation type="journal article" date="2013" name="Nat. Genet.">
        <title>The wheat powdery mildew genome shows the unique evolution of an obligate biotroph.</title>
        <authorList>
            <person name="Wicker T."/>
            <person name="Oberhaensli S."/>
            <person name="Parlange F."/>
            <person name="Buchmann J.P."/>
            <person name="Shatalina M."/>
            <person name="Roffler S."/>
            <person name="Ben-David R."/>
            <person name="Dolezel J."/>
            <person name="Simkova H."/>
            <person name="Schulze-Lefert P."/>
            <person name="Spanu P.D."/>
            <person name="Bruggmann R."/>
            <person name="Amselem J."/>
            <person name="Quesneville H."/>
            <person name="Ver Loren van Themaat E."/>
            <person name="Paape T."/>
            <person name="Shimizu K.K."/>
            <person name="Keller B."/>
        </authorList>
    </citation>
    <scope>NUCLEOTIDE SEQUENCE [LARGE SCALE GENOMIC DNA]</scope>
    <source>
        <strain evidence="5">96224</strain>
    </source>
</reference>
<feature type="domain" description="LysM" evidence="2">
    <location>
        <begin position="238"/>
        <end position="282"/>
    </location>
</feature>
<feature type="region of interest" description="Disordered" evidence="1">
    <location>
        <begin position="293"/>
        <end position="316"/>
    </location>
</feature>
<feature type="compositionally biased region" description="Basic and acidic residues" evidence="1">
    <location>
        <begin position="42"/>
        <end position="51"/>
    </location>
</feature>
<organism evidence="4">
    <name type="scientific">Blumeria graminis f. sp. tritici 96224</name>
    <dbReference type="NCBI Taxonomy" id="1268274"/>
    <lineage>
        <taxon>Eukaryota</taxon>
        <taxon>Fungi</taxon>
        <taxon>Dikarya</taxon>
        <taxon>Ascomycota</taxon>
        <taxon>Pezizomycotina</taxon>
        <taxon>Leotiomycetes</taxon>
        <taxon>Erysiphales</taxon>
        <taxon>Erysiphaceae</taxon>
        <taxon>Blumeria</taxon>
    </lineage>
</organism>
<dbReference type="SMART" id="SM00257">
    <property type="entry name" value="LysM"/>
    <property type="match status" value="1"/>
</dbReference>
<feature type="compositionally biased region" description="Low complexity" evidence="1">
    <location>
        <begin position="301"/>
        <end position="314"/>
    </location>
</feature>
<protein>
    <submittedName>
        <fullName evidence="4">BgtA-20467</fullName>
    </submittedName>
</protein>
<feature type="compositionally biased region" description="Polar residues" evidence="1">
    <location>
        <begin position="1"/>
        <end position="30"/>
    </location>
</feature>
<feature type="region of interest" description="Disordered" evidence="1">
    <location>
        <begin position="133"/>
        <end position="168"/>
    </location>
</feature>
<feature type="compositionally biased region" description="Polar residues" evidence="1">
    <location>
        <begin position="376"/>
        <end position="433"/>
    </location>
</feature>
<evidence type="ECO:0000256" key="1">
    <source>
        <dbReference type="SAM" id="MobiDB-lite"/>
    </source>
</evidence>
<dbReference type="InterPro" id="IPR036779">
    <property type="entry name" value="LysM_dom_sf"/>
</dbReference>
<dbReference type="AlphaFoldDB" id="A0A061HGP3"/>
<dbReference type="HOGENOM" id="CLU_015384_1_1_1"/>
<feature type="region of interest" description="Disordered" evidence="1">
    <location>
        <begin position="375"/>
        <end position="439"/>
    </location>
</feature>
<evidence type="ECO:0000259" key="2">
    <source>
        <dbReference type="PROSITE" id="PS51782"/>
    </source>
</evidence>
<dbReference type="InterPro" id="IPR045030">
    <property type="entry name" value="LYSM1-4"/>
</dbReference>
<accession>A0A061HGP3</accession>
<reference evidence="4" key="3">
    <citation type="submission" date="2018-07" db="EMBL/GenBank/DDBJ databases">
        <authorList>
            <person name="Quirk P.G."/>
            <person name="Krulwich T.A."/>
        </authorList>
    </citation>
    <scope>NUCLEOTIDE SEQUENCE</scope>
    <source>
        <strain evidence="4">96224</strain>
    </source>
</reference>
<evidence type="ECO:0000313" key="5">
    <source>
        <dbReference type="Proteomes" id="UP000053110"/>
    </source>
</evidence>
<dbReference type="EMBL" id="UIGY01000098">
    <property type="protein sequence ID" value="SUZ10844.1"/>
    <property type="molecule type" value="Genomic_DNA"/>
</dbReference>
<reference evidence="3" key="2">
    <citation type="submission" date="2013-01" db="EMBL/GenBank/DDBJ databases">
        <title>The wheat powdery mildew genome reveals unique evolution of an obligate biotroph.</title>
        <authorList>
            <person name="Oberhaensli S."/>
            <person name="Wicker T."/>
            <person name="Keller B."/>
        </authorList>
    </citation>
    <scope>NUCLEOTIDE SEQUENCE</scope>
    <source>
        <strain evidence="3">96224</strain>
    </source>
</reference>
<dbReference type="PANTHER" id="PTHR20932:SF8">
    <property type="entry name" value="LD22649P"/>
    <property type="match status" value="1"/>
</dbReference>
<gene>
    <name evidence="3" type="ORF">BGT96224_A20467</name>
    <name evidence="4" type="ORF">BGT96224V2_LOCUS4006</name>
</gene>
<dbReference type="EMBL" id="KE375071">
    <property type="protein sequence ID" value="EPQ64313.1"/>
    <property type="molecule type" value="Genomic_DNA"/>
</dbReference>